<evidence type="ECO:0000259" key="5">
    <source>
        <dbReference type="PROSITE" id="PS51513"/>
    </source>
</evidence>
<evidence type="ECO:0000313" key="8">
    <source>
        <dbReference type="EMBL" id="KAK3314640.1"/>
    </source>
</evidence>
<feature type="compositionally biased region" description="Low complexity" evidence="3">
    <location>
        <begin position="99"/>
        <end position="108"/>
    </location>
</feature>
<dbReference type="PROSITE" id="PS52002">
    <property type="entry name" value="SM"/>
    <property type="match status" value="1"/>
</dbReference>
<dbReference type="GO" id="GO:0033962">
    <property type="term" value="P:P-body assembly"/>
    <property type="evidence" value="ECO:0007669"/>
    <property type="project" value="TreeGrafter"/>
</dbReference>
<dbReference type="SUPFAM" id="SSF50182">
    <property type="entry name" value="Sm-like ribonucleoproteins"/>
    <property type="match status" value="1"/>
</dbReference>
<dbReference type="PROSITE" id="PS51513">
    <property type="entry name" value="FFD"/>
    <property type="match status" value="1"/>
</dbReference>
<dbReference type="Pfam" id="PF12701">
    <property type="entry name" value="LSM14"/>
    <property type="match status" value="1"/>
</dbReference>
<dbReference type="InterPro" id="IPR019050">
    <property type="entry name" value="FDF_dom"/>
</dbReference>
<feature type="short sequence motif" description="TFG box" evidence="2">
    <location>
        <begin position="521"/>
        <end position="541"/>
    </location>
</feature>
<feature type="compositionally biased region" description="Gly residues" evidence="3">
    <location>
        <begin position="561"/>
        <end position="573"/>
    </location>
</feature>
<dbReference type="GO" id="GO:0003729">
    <property type="term" value="F:mRNA binding"/>
    <property type="evidence" value="ECO:0007669"/>
    <property type="project" value="TreeGrafter"/>
</dbReference>
<reference evidence="8" key="1">
    <citation type="journal article" date="2023" name="Mol. Phylogenet. Evol.">
        <title>Genome-scale phylogeny and comparative genomics of the fungal order Sordariales.</title>
        <authorList>
            <person name="Hensen N."/>
            <person name="Bonometti L."/>
            <person name="Westerberg I."/>
            <person name="Brannstrom I.O."/>
            <person name="Guillou S."/>
            <person name="Cros-Aarteil S."/>
            <person name="Calhoun S."/>
            <person name="Haridas S."/>
            <person name="Kuo A."/>
            <person name="Mondo S."/>
            <person name="Pangilinan J."/>
            <person name="Riley R."/>
            <person name="LaButti K."/>
            <person name="Andreopoulos B."/>
            <person name="Lipzen A."/>
            <person name="Chen C."/>
            <person name="Yan M."/>
            <person name="Daum C."/>
            <person name="Ng V."/>
            <person name="Clum A."/>
            <person name="Steindorff A."/>
            <person name="Ohm R.A."/>
            <person name="Martin F."/>
            <person name="Silar P."/>
            <person name="Natvig D.O."/>
            <person name="Lalanne C."/>
            <person name="Gautier V."/>
            <person name="Ament-Velasquez S.L."/>
            <person name="Kruys A."/>
            <person name="Hutchinson M.I."/>
            <person name="Powell A.J."/>
            <person name="Barry K."/>
            <person name="Miller A.N."/>
            <person name="Grigoriev I.V."/>
            <person name="Debuchy R."/>
            <person name="Gladieux P."/>
            <person name="Hiltunen Thoren M."/>
            <person name="Johannesson H."/>
        </authorList>
    </citation>
    <scope>NUCLEOTIDE SEQUENCE</scope>
    <source>
        <strain evidence="8">CBS 118394</strain>
    </source>
</reference>
<feature type="short sequence motif" description="FFD box" evidence="1">
    <location>
        <begin position="493"/>
        <end position="509"/>
    </location>
</feature>
<dbReference type="CDD" id="cd01736">
    <property type="entry name" value="LSm14_N"/>
    <property type="match status" value="1"/>
</dbReference>
<dbReference type="PROSITE" id="PS51536">
    <property type="entry name" value="TFG"/>
    <property type="match status" value="1"/>
</dbReference>
<feature type="region of interest" description="Disordered" evidence="3">
    <location>
        <begin position="79"/>
        <end position="376"/>
    </location>
</feature>
<gene>
    <name evidence="8" type="ORF">B0H66DRAFT_316710</name>
</gene>
<dbReference type="InterPro" id="IPR010920">
    <property type="entry name" value="LSM_dom_sf"/>
</dbReference>
<reference evidence="8" key="2">
    <citation type="submission" date="2023-06" db="EMBL/GenBank/DDBJ databases">
        <authorList>
            <consortium name="Lawrence Berkeley National Laboratory"/>
            <person name="Haridas S."/>
            <person name="Hensen N."/>
            <person name="Bonometti L."/>
            <person name="Westerberg I."/>
            <person name="Brannstrom I.O."/>
            <person name="Guillou S."/>
            <person name="Cros-Aarteil S."/>
            <person name="Calhoun S."/>
            <person name="Kuo A."/>
            <person name="Mondo S."/>
            <person name="Pangilinan J."/>
            <person name="Riley R."/>
            <person name="Labutti K."/>
            <person name="Andreopoulos B."/>
            <person name="Lipzen A."/>
            <person name="Chen C."/>
            <person name="Yanf M."/>
            <person name="Daum C."/>
            <person name="Ng V."/>
            <person name="Clum A."/>
            <person name="Steindorff A."/>
            <person name="Ohm R."/>
            <person name="Martin F."/>
            <person name="Silar P."/>
            <person name="Natvig D."/>
            <person name="Lalanne C."/>
            <person name="Gautier V."/>
            <person name="Ament-Velasquez S.L."/>
            <person name="Kruys A."/>
            <person name="Hutchinson M.I."/>
            <person name="Powell A.J."/>
            <person name="Barry K."/>
            <person name="Miller A.N."/>
            <person name="Grigoriev I.V."/>
            <person name="Debuchy R."/>
            <person name="Gladieux P."/>
            <person name="Thoren M.H."/>
            <person name="Johannesson H."/>
        </authorList>
    </citation>
    <scope>NUCLEOTIDE SEQUENCE</scope>
    <source>
        <strain evidence="8">CBS 118394</strain>
    </source>
</reference>
<feature type="compositionally biased region" description="Pro residues" evidence="3">
    <location>
        <begin position="168"/>
        <end position="188"/>
    </location>
</feature>
<protein>
    <submittedName>
        <fullName evidence="8">Scd6-like Sm domain-containing protein</fullName>
    </submittedName>
</protein>
<dbReference type="Pfam" id="PF09532">
    <property type="entry name" value="FDF"/>
    <property type="match status" value="1"/>
</dbReference>
<dbReference type="EMBL" id="JAUEDM010000006">
    <property type="protein sequence ID" value="KAK3314640.1"/>
    <property type="molecule type" value="Genomic_DNA"/>
</dbReference>
<dbReference type="SMART" id="SM01199">
    <property type="entry name" value="FDF"/>
    <property type="match status" value="1"/>
</dbReference>
<sequence>MSEFLGARISLISRSDIRYVGTLHEINSDESTVSLENVRSYGTEGRRGNPDDEVAPADQLYEYIVFRGTDVKDLRIEESGPAAKESKPPAVPNDPAIVGARPRPAPGHGAPGPSGPSGPQGLPAPGPGPMGTQPQQGPPFGHFPPPPPYMGGWGRGGPGPEGFNGMQYPPPQWFPPGQQFPPMGPGGPGPWNQYPGPFQPGHGVPPGPPGAPGMPSAPGQPGRQSANHTPSNQAQQQPKPAPIGPVADKKPLTPGQQQKQPEIPSGPKPLGQPSRQEAPATAPPPPVESKPTVEEVKATAASLSTNGPPTAPREAAKTVPTGPKSNRPTQILPAVPLPAALTSKVAIQAQASSSRSASENNAQTAAAALRDATQAARAAVAVAMAKLDGQPAPQPSNGNVMDNLTKKVNEMRVNAPRGGASPNRGARGRGGGGARPAKVEVPDSDFDFASSNAKFNKQDVVKEAIAGSPLTEIHNTETPVPEEVPESADTVLPAYNKTKSFFDNISSEAKDRLENHGQKPGGREWRGEEQRKNMETFGQGSVDGGGYRGYRGRGRGRGGRGGRGFRGGRGGANGAPRSRETQPAAQ</sequence>
<feature type="compositionally biased region" description="Low complexity" evidence="3">
    <location>
        <begin position="415"/>
        <end position="425"/>
    </location>
</feature>
<evidence type="ECO:0000313" key="9">
    <source>
        <dbReference type="Proteomes" id="UP001283341"/>
    </source>
</evidence>
<accession>A0AAE0HXF1</accession>
<dbReference type="PANTHER" id="PTHR13586">
    <property type="entry name" value="SCD6 PROTEIN-RELATED"/>
    <property type="match status" value="1"/>
</dbReference>
<dbReference type="InterPro" id="IPR025761">
    <property type="entry name" value="FFD_box"/>
</dbReference>
<organism evidence="8 9">
    <name type="scientific">Apodospora peruviana</name>
    <dbReference type="NCBI Taxonomy" id="516989"/>
    <lineage>
        <taxon>Eukaryota</taxon>
        <taxon>Fungi</taxon>
        <taxon>Dikarya</taxon>
        <taxon>Ascomycota</taxon>
        <taxon>Pezizomycotina</taxon>
        <taxon>Sordariomycetes</taxon>
        <taxon>Sordariomycetidae</taxon>
        <taxon>Sordariales</taxon>
        <taxon>Lasiosphaeriaceae</taxon>
        <taxon>Apodospora</taxon>
    </lineage>
</organism>
<feature type="region of interest" description="Disordered" evidence="3">
    <location>
        <begin position="414"/>
        <end position="445"/>
    </location>
</feature>
<feature type="compositionally biased region" description="Pro residues" evidence="3">
    <location>
        <begin position="203"/>
        <end position="212"/>
    </location>
</feature>
<feature type="compositionally biased region" description="Gly residues" evidence="3">
    <location>
        <begin position="151"/>
        <end position="162"/>
    </location>
</feature>
<feature type="region of interest" description="Disordered" evidence="3">
    <location>
        <begin position="506"/>
        <end position="586"/>
    </location>
</feature>
<feature type="compositionally biased region" description="Low complexity" evidence="3">
    <location>
        <begin position="346"/>
        <end position="376"/>
    </location>
</feature>
<feature type="compositionally biased region" description="Basic and acidic residues" evidence="3">
    <location>
        <begin position="508"/>
        <end position="534"/>
    </location>
</feature>
<evidence type="ECO:0000256" key="3">
    <source>
        <dbReference type="SAM" id="MobiDB-lite"/>
    </source>
</evidence>
<feature type="domain" description="TFG box profile" evidence="6">
    <location>
        <begin position="521"/>
        <end position="541"/>
    </location>
</feature>
<feature type="compositionally biased region" description="Low complexity" evidence="3">
    <location>
        <begin position="130"/>
        <end position="140"/>
    </location>
</feature>
<dbReference type="SMART" id="SM01271">
    <property type="entry name" value="LSM14"/>
    <property type="match status" value="1"/>
</dbReference>
<dbReference type="Proteomes" id="UP001283341">
    <property type="component" value="Unassembled WGS sequence"/>
</dbReference>
<dbReference type="PROSITE" id="PS51512">
    <property type="entry name" value="DFDF"/>
    <property type="match status" value="1"/>
</dbReference>
<keyword evidence="9" id="KW-1185">Reference proteome</keyword>
<feature type="compositionally biased region" description="Polar residues" evidence="3">
    <location>
        <begin position="223"/>
        <end position="238"/>
    </location>
</feature>
<evidence type="ECO:0000256" key="2">
    <source>
        <dbReference type="PROSITE-ProRule" id="PRU00869"/>
    </source>
</evidence>
<dbReference type="GO" id="GO:0000932">
    <property type="term" value="C:P-body"/>
    <property type="evidence" value="ECO:0007669"/>
    <property type="project" value="TreeGrafter"/>
</dbReference>
<dbReference type="InterPro" id="IPR047575">
    <property type="entry name" value="Sm"/>
</dbReference>
<evidence type="ECO:0000259" key="6">
    <source>
        <dbReference type="PROSITE" id="PS51536"/>
    </source>
</evidence>
<proteinExistence type="predicted"/>
<evidence type="ECO:0000259" key="4">
    <source>
        <dbReference type="PROSITE" id="PS51512"/>
    </source>
</evidence>
<dbReference type="AlphaFoldDB" id="A0AAE0HXF1"/>
<dbReference type="InterPro" id="IPR025609">
    <property type="entry name" value="Lsm14-like_N"/>
</dbReference>
<dbReference type="PANTHER" id="PTHR13586:SF0">
    <property type="entry name" value="TRAILER HITCH, ISOFORM H"/>
    <property type="match status" value="1"/>
</dbReference>
<dbReference type="InterPro" id="IPR025762">
    <property type="entry name" value="DFDF"/>
</dbReference>
<dbReference type="GO" id="GO:0034063">
    <property type="term" value="P:stress granule assembly"/>
    <property type="evidence" value="ECO:0007669"/>
    <property type="project" value="TreeGrafter"/>
</dbReference>
<feature type="domain" description="FFD box profile" evidence="5">
    <location>
        <begin position="493"/>
        <end position="509"/>
    </location>
</feature>
<feature type="region of interest" description="Disordered" evidence="3">
    <location>
        <begin position="466"/>
        <end position="487"/>
    </location>
</feature>
<feature type="compositionally biased region" description="Basic residues" evidence="3">
    <location>
        <begin position="550"/>
        <end position="560"/>
    </location>
</feature>
<dbReference type="InterPro" id="IPR025768">
    <property type="entry name" value="TFG_box"/>
</dbReference>
<dbReference type="Gene3D" id="2.30.30.100">
    <property type="match status" value="1"/>
</dbReference>
<feature type="domain" description="DFDF" evidence="4">
    <location>
        <begin position="434"/>
        <end position="470"/>
    </location>
</feature>
<feature type="domain" description="Sm" evidence="7">
    <location>
        <begin position="1"/>
        <end position="80"/>
    </location>
</feature>
<evidence type="ECO:0000256" key="1">
    <source>
        <dbReference type="PROSITE-ProRule" id="PRU00846"/>
    </source>
</evidence>
<name>A0AAE0HXF1_9PEZI</name>
<feature type="compositionally biased region" description="Low complexity" evidence="3">
    <location>
        <begin position="213"/>
        <end position="222"/>
    </location>
</feature>
<comment type="caution">
    <text evidence="8">The sequence shown here is derived from an EMBL/GenBank/DDBJ whole genome shotgun (WGS) entry which is preliminary data.</text>
</comment>
<evidence type="ECO:0000259" key="7">
    <source>
        <dbReference type="PROSITE" id="PS52002"/>
    </source>
</evidence>